<comment type="caution">
    <text evidence="2">The sequence shown here is derived from an EMBL/GenBank/DDBJ whole genome shotgun (WGS) entry which is preliminary data.</text>
</comment>
<feature type="domain" description="Methyltransferase type 11" evidence="1">
    <location>
        <begin position="53"/>
        <end position="151"/>
    </location>
</feature>
<evidence type="ECO:0000313" key="3">
    <source>
        <dbReference type="Proteomes" id="UP001139347"/>
    </source>
</evidence>
<dbReference type="PANTHER" id="PTHR42912">
    <property type="entry name" value="METHYLTRANSFERASE"/>
    <property type="match status" value="1"/>
</dbReference>
<dbReference type="InterPro" id="IPR013216">
    <property type="entry name" value="Methyltransf_11"/>
</dbReference>
<proteinExistence type="predicted"/>
<name>A0A9X1WK40_9BACL</name>
<keyword evidence="2" id="KW-0489">Methyltransferase</keyword>
<dbReference type="EMBL" id="JALIRP010000001">
    <property type="protein sequence ID" value="MCJ8010797.1"/>
    <property type="molecule type" value="Genomic_DNA"/>
</dbReference>
<dbReference type="Gene3D" id="3.40.50.150">
    <property type="entry name" value="Vaccinia Virus protein VP39"/>
    <property type="match status" value="1"/>
</dbReference>
<dbReference type="Proteomes" id="UP001139347">
    <property type="component" value="Unassembled WGS sequence"/>
</dbReference>
<dbReference type="RefSeq" id="WP_244719952.1">
    <property type="nucleotide sequence ID" value="NZ_JALIRP010000001.1"/>
</dbReference>
<dbReference type="Pfam" id="PF08241">
    <property type="entry name" value="Methyltransf_11"/>
    <property type="match status" value="1"/>
</dbReference>
<protein>
    <submittedName>
        <fullName evidence="2">Class I SAM-dependent methyltransferase</fullName>
    </submittedName>
</protein>
<sequence length="239" mass="27370">MKISKEHEYLLETVKIWFNHPEQVSHYSDELLLGPTTAEKYLLDLLDREGTVLDIGCGGGRISVYLANQGYHVTGLDVSRELLSVAREYSERNNQNIHFVQTEGTSLPFPDDEFDVLIAFKILCYIPTRELRSEAFKEYFRVLKPGGTCIITQHIVPEEYIEEAKDEYFQSHPAATFEIIEEGDNFPLGSGYVHWFTHSDLLSEVNSTDFVLDIFESDVNYGDTGHLRLIMLRKPQSAL</sequence>
<dbReference type="SUPFAM" id="SSF53335">
    <property type="entry name" value="S-adenosyl-L-methionine-dependent methyltransferases"/>
    <property type="match status" value="1"/>
</dbReference>
<keyword evidence="2" id="KW-0808">Transferase</keyword>
<dbReference type="GO" id="GO:0008757">
    <property type="term" value="F:S-adenosylmethionine-dependent methyltransferase activity"/>
    <property type="evidence" value="ECO:0007669"/>
    <property type="project" value="InterPro"/>
</dbReference>
<reference evidence="2" key="1">
    <citation type="submission" date="2022-04" db="EMBL/GenBank/DDBJ databases">
        <title>Paenibacillus mangrovi sp. nov., a novel endophytic bacterium isolated from bark of Kandelia candel.</title>
        <authorList>
            <person name="Tuo L."/>
        </authorList>
    </citation>
    <scope>NUCLEOTIDE SEQUENCE</scope>
    <source>
        <strain evidence="2">KQZ6P-2</strain>
    </source>
</reference>
<evidence type="ECO:0000259" key="1">
    <source>
        <dbReference type="Pfam" id="PF08241"/>
    </source>
</evidence>
<organism evidence="2 3">
    <name type="scientific">Paenibacillus mangrovi</name>
    <dbReference type="NCBI Taxonomy" id="2931978"/>
    <lineage>
        <taxon>Bacteria</taxon>
        <taxon>Bacillati</taxon>
        <taxon>Bacillota</taxon>
        <taxon>Bacilli</taxon>
        <taxon>Bacillales</taxon>
        <taxon>Paenibacillaceae</taxon>
        <taxon>Paenibacillus</taxon>
    </lineage>
</organism>
<gene>
    <name evidence="2" type="ORF">MUG84_03440</name>
</gene>
<accession>A0A9X1WK40</accession>
<keyword evidence="3" id="KW-1185">Reference proteome</keyword>
<dbReference type="AlphaFoldDB" id="A0A9X1WK40"/>
<dbReference type="GO" id="GO:0032259">
    <property type="term" value="P:methylation"/>
    <property type="evidence" value="ECO:0007669"/>
    <property type="project" value="UniProtKB-KW"/>
</dbReference>
<dbReference type="CDD" id="cd02440">
    <property type="entry name" value="AdoMet_MTases"/>
    <property type="match status" value="1"/>
</dbReference>
<dbReference type="InterPro" id="IPR050508">
    <property type="entry name" value="Methyltransf_Superfamily"/>
</dbReference>
<evidence type="ECO:0000313" key="2">
    <source>
        <dbReference type="EMBL" id="MCJ8010797.1"/>
    </source>
</evidence>
<dbReference type="InterPro" id="IPR029063">
    <property type="entry name" value="SAM-dependent_MTases_sf"/>
</dbReference>
<dbReference type="PANTHER" id="PTHR42912:SF80">
    <property type="entry name" value="METHYLTRANSFERASE DOMAIN-CONTAINING PROTEIN"/>
    <property type="match status" value="1"/>
</dbReference>